<protein>
    <submittedName>
        <fullName evidence="1">Uncharacterized protein</fullName>
    </submittedName>
</protein>
<name>A0A8H7NYP1_9APHY</name>
<dbReference type="AlphaFoldDB" id="A0A8H7NYP1"/>
<proteinExistence type="predicted"/>
<reference evidence="1" key="1">
    <citation type="submission" date="2020-11" db="EMBL/GenBank/DDBJ databases">
        <authorList>
            <person name="Koelle M."/>
            <person name="Horta M.A.C."/>
            <person name="Nowrousian M."/>
            <person name="Ohm R.A."/>
            <person name="Benz P."/>
            <person name="Pilgard A."/>
        </authorList>
    </citation>
    <scope>NUCLEOTIDE SEQUENCE</scope>
    <source>
        <strain evidence="1">FPRL280</strain>
    </source>
</reference>
<comment type="caution">
    <text evidence="1">The sequence shown here is derived from an EMBL/GenBank/DDBJ whole genome shotgun (WGS) entry which is preliminary data.</text>
</comment>
<gene>
    <name evidence="1" type="ORF">IEO21_07274</name>
</gene>
<dbReference type="Proteomes" id="UP000639403">
    <property type="component" value="Unassembled WGS sequence"/>
</dbReference>
<organism evidence="1 2">
    <name type="scientific">Rhodonia placenta</name>
    <dbReference type="NCBI Taxonomy" id="104341"/>
    <lineage>
        <taxon>Eukaryota</taxon>
        <taxon>Fungi</taxon>
        <taxon>Dikarya</taxon>
        <taxon>Basidiomycota</taxon>
        <taxon>Agaricomycotina</taxon>
        <taxon>Agaricomycetes</taxon>
        <taxon>Polyporales</taxon>
        <taxon>Adustoporiaceae</taxon>
        <taxon>Rhodonia</taxon>
    </lineage>
</organism>
<accession>A0A8H7NYP1</accession>
<dbReference type="EMBL" id="JADOXO010000197">
    <property type="protein sequence ID" value="KAF9809732.1"/>
    <property type="molecule type" value="Genomic_DNA"/>
</dbReference>
<evidence type="ECO:0000313" key="2">
    <source>
        <dbReference type="Proteomes" id="UP000639403"/>
    </source>
</evidence>
<sequence length="602" mass="66315">MARECLGAARYFWDVEEVEHIKVDDSGGRLRRWGGPQVVKIIGGNRKDGRRPIPHLATFASRLAGRWLRVKELWIENAVWRTQDLDLDAVLRDLAISSITELYITNITNPFDAGTISRFHLLPHTQLETLHLSHEYVGRKLRPTFAELADLMAAISNRRCPVAPASLAQVSPWSTVRDLTLSYVTFPSVTTFARLLCALPALESIHLGGSCAFVKHGFDLRSVPVPPGLPLQLADVQLTNGFSIYSDPCSVTDLVELFIATGLGKKLRRINACPSPIFRVANEVDVALNRLIKHSAQSLHHLSLDSSLPYRISDGADEWVHADRSATPYFDVSENTRLKHLDLKVYVAHGIISHLCALVAGILSQVTSTHISSIQVDYRHYRHPGELDVELDVDLGRLMDGLSQLDAVLSRPIFNSLTDVIVCVRAMHSSNVRDEDSAHELRLRLPTLDARGILGCVSFVLLTRVGLDWDKSILGWRRRRIERVAAQDAMVPDNAGTNVDNDMHTNNATIGATPHAAEVVAHDDGQRHSSSHLEDAQVPAASACDDEPVPQRATAGWGTSVVIFPPDDHGTSGLLVDEGAMKLIYMHQCADDESPAYPGSLV</sequence>
<evidence type="ECO:0000313" key="1">
    <source>
        <dbReference type="EMBL" id="KAF9809732.1"/>
    </source>
</evidence>
<reference evidence="1" key="2">
    <citation type="journal article" name="Front. Microbiol.">
        <title>Degradative Capacity of Two Strains of Rhodonia placenta: From Phenotype to Genotype.</title>
        <authorList>
            <person name="Kolle M."/>
            <person name="Horta M.A.C."/>
            <person name="Nowrousian M."/>
            <person name="Ohm R.A."/>
            <person name="Benz J.P."/>
            <person name="Pilgard A."/>
        </authorList>
    </citation>
    <scope>NUCLEOTIDE SEQUENCE</scope>
    <source>
        <strain evidence="1">FPRL280</strain>
    </source>
</reference>